<gene>
    <name evidence="1" type="ORF">PtA15_2A744</name>
</gene>
<accession>A0ABY7CER6</accession>
<reference evidence="1" key="1">
    <citation type="submission" date="2022-10" db="EMBL/GenBank/DDBJ databases">
        <title>Puccinia triticina Genome sequencing and assembly.</title>
        <authorList>
            <person name="Li C."/>
        </authorList>
    </citation>
    <scope>NUCLEOTIDE SEQUENCE</scope>
    <source>
        <strain evidence="1">Pt15</strain>
    </source>
</reference>
<evidence type="ECO:0000313" key="1">
    <source>
        <dbReference type="EMBL" id="WAQ82427.1"/>
    </source>
</evidence>
<protein>
    <submittedName>
        <fullName evidence="1">Uncharacterized protein</fullName>
    </submittedName>
</protein>
<evidence type="ECO:0000313" key="2">
    <source>
        <dbReference type="Proteomes" id="UP001164743"/>
    </source>
</evidence>
<dbReference type="Proteomes" id="UP001164743">
    <property type="component" value="Chromosome 2A"/>
</dbReference>
<dbReference type="RefSeq" id="XP_053017982.1">
    <property type="nucleotide sequence ID" value="XM_053166796.1"/>
</dbReference>
<dbReference type="EMBL" id="CP110422">
    <property type="protein sequence ID" value="WAQ82427.1"/>
    <property type="molecule type" value="Genomic_DNA"/>
</dbReference>
<sequence>MTVKLMKRGDNPAGKIKSRKFTKQGARIIGPSLTGGVFLHVNPIHAADIESGLAQNP</sequence>
<organism evidence="1 2">
    <name type="scientific">Puccinia triticina</name>
    <dbReference type="NCBI Taxonomy" id="208348"/>
    <lineage>
        <taxon>Eukaryota</taxon>
        <taxon>Fungi</taxon>
        <taxon>Dikarya</taxon>
        <taxon>Basidiomycota</taxon>
        <taxon>Pucciniomycotina</taxon>
        <taxon>Pucciniomycetes</taxon>
        <taxon>Pucciniales</taxon>
        <taxon>Pucciniaceae</taxon>
        <taxon>Puccinia</taxon>
    </lineage>
</organism>
<keyword evidence="2" id="KW-1185">Reference proteome</keyword>
<proteinExistence type="predicted"/>
<name>A0ABY7CER6_9BASI</name>
<dbReference type="GeneID" id="77807691"/>